<gene>
    <name evidence="1" type="ORF">D477_014251</name>
</gene>
<reference evidence="1 2" key="1">
    <citation type="journal article" date="2013" name="Genome Announc.">
        <title>Draft Genome Sequence of Arthrobacter crystallopoietes Strain BAB-32, Revealing Genes for Bioremediation.</title>
        <authorList>
            <person name="Joshi M.N."/>
            <person name="Pandit A.S."/>
            <person name="Sharma A."/>
            <person name="Pandya R.V."/>
            <person name="Desai S.M."/>
            <person name="Saxena A.K."/>
            <person name="Bagatharia S.B."/>
        </authorList>
    </citation>
    <scope>NUCLEOTIDE SEQUENCE [LARGE SCALE GENOMIC DNA]</scope>
    <source>
        <strain evidence="1 2">BAB-32</strain>
    </source>
</reference>
<name>N1UWW9_9MICC</name>
<protein>
    <submittedName>
        <fullName evidence="1">Uncharacterized protein</fullName>
    </submittedName>
</protein>
<accession>N1UWW9</accession>
<keyword evidence="2" id="KW-1185">Reference proteome</keyword>
<dbReference type="AlphaFoldDB" id="N1UWW9"/>
<proteinExistence type="predicted"/>
<dbReference type="RefSeq" id="WP_005270157.1">
    <property type="nucleotide sequence ID" value="NZ_ANPE02000169.1"/>
</dbReference>
<organism evidence="1 2">
    <name type="scientific">Arthrobacter crystallopoietes BAB-32</name>
    <dbReference type="NCBI Taxonomy" id="1246476"/>
    <lineage>
        <taxon>Bacteria</taxon>
        <taxon>Bacillati</taxon>
        <taxon>Actinomycetota</taxon>
        <taxon>Actinomycetes</taxon>
        <taxon>Micrococcales</taxon>
        <taxon>Micrococcaceae</taxon>
        <taxon>Crystallibacter</taxon>
    </lineage>
</organism>
<sequence length="140" mass="15432">MPLITHPLDGVENVRSKIGAFCDAMTAGESGTDLGKRINELHDELADEVRALREELKPKVLTTVQEVEHLPVGTIVYVQDKKLGDAGAWELFDDVLHLRDEDGDPVKRAWASAAYNEEKTAADLLRLSGSVTVLRLGDQR</sequence>
<evidence type="ECO:0000313" key="2">
    <source>
        <dbReference type="Proteomes" id="UP000010729"/>
    </source>
</evidence>
<evidence type="ECO:0000313" key="1">
    <source>
        <dbReference type="EMBL" id="EMY33570.1"/>
    </source>
</evidence>
<dbReference type="EMBL" id="ANPE02000169">
    <property type="protein sequence ID" value="EMY33570.1"/>
    <property type="molecule type" value="Genomic_DNA"/>
</dbReference>
<comment type="caution">
    <text evidence="1">The sequence shown here is derived from an EMBL/GenBank/DDBJ whole genome shotgun (WGS) entry which is preliminary data.</text>
</comment>
<dbReference type="Proteomes" id="UP000010729">
    <property type="component" value="Unassembled WGS sequence"/>
</dbReference>